<proteinExistence type="predicted"/>
<dbReference type="EMBL" id="CAJQZP010001149">
    <property type="protein sequence ID" value="CAG5022839.1"/>
    <property type="molecule type" value="Genomic_DNA"/>
</dbReference>
<organism evidence="2 3">
    <name type="scientific">Parnassius apollo</name>
    <name type="common">Apollo butterfly</name>
    <name type="synonym">Papilio apollo</name>
    <dbReference type="NCBI Taxonomy" id="110799"/>
    <lineage>
        <taxon>Eukaryota</taxon>
        <taxon>Metazoa</taxon>
        <taxon>Ecdysozoa</taxon>
        <taxon>Arthropoda</taxon>
        <taxon>Hexapoda</taxon>
        <taxon>Insecta</taxon>
        <taxon>Pterygota</taxon>
        <taxon>Neoptera</taxon>
        <taxon>Endopterygota</taxon>
        <taxon>Lepidoptera</taxon>
        <taxon>Glossata</taxon>
        <taxon>Ditrysia</taxon>
        <taxon>Papilionoidea</taxon>
        <taxon>Papilionidae</taxon>
        <taxon>Parnassiinae</taxon>
        <taxon>Parnassini</taxon>
        <taxon>Parnassius</taxon>
        <taxon>Parnassius</taxon>
    </lineage>
</organism>
<evidence type="ECO:0000256" key="1">
    <source>
        <dbReference type="SAM" id="MobiDB-lite"/>
    </source>
</evidence>
<dbReference type="AlphaFoldDB" id="A0A8S3XFR5"/>
<dbReference type="Proteomes" id="UP000691718">
    <property type="component" value="Unassembled WGS sequence"/>
</dbReference>
<evidence type="ECO:0000313" key="3">
    <source>
        <dbReference type="Proteomes" id="UP000691718"/>
    </source>
</evidence>
<protein>
    <submittedName>
        <fullName evidence="2">(apollo) hypothetical protein</fullName>
    </submittedName>
</protein>
<feature type="region of interest" description="Disordered" evidence="1">
    <location>
        <begin position="124"/>
        <end position="149"/>
    </location>
</feature>
<evidence type="ECO:0000313" key="2">
    <source>
        <dbReference type="EMBL" id="CAG5022839.1"/>
    </source>
</evidence>
<name>A0A8S3XFR5_PARAO</name>
<reference evidence="2" key="1">
    <citation type="submission" date="2021-04" db="EMBL/GenBank/DDBJ databases">
        <authorList>
            <person name="Tunstrom K."/>
        </authorList>
    </citation>
    <scope>NUCLEOTIDE SEQUENCE</scope>
</reference>
<sequence length="252" mass="29008">MPFKFKKKGLRREIPKDVILRAIEEISKGTKIKTTADKYKIPRSSMQRYDPIIQPTSTQVIPEHPERENQNEADPVNLNNIAVANSSSSFATDQITIEVAEVVTPEITHLKRLIELAEQEKQIKNKAKKERQEKKVLKNTGKKQIPKLPSELTSNRVKKRQMSSSDSDIENVLLTDSSEGSFAEDTSEEELDENDVIMVDRNFQKNDYVLVKFNVKKTVVHYVGQIEDISHTMATIKFMRLSKIRNTFFFLK</sequence>
<dbReference type="OrthoDB" id="4327074at2759"/>
<comment type="caution">
    <text evidence="2">The sequence shown here is derived from an EMBL/GenBank/DDBJ whole genome shotgun (WGS) entry which is preliminary data.</text>
</comment>
<accession>A0A8S3XFR5</accession>
<gene>
    <name evidence="2" type="ORF">PAPOLLO_LOCUS17823</name>
</gene>
<keyword evidence="3" id="KW-1185">Reference proteome</keyword>